<comment type="similarity">
    <text evidence="7">Belongs to the transglycosylase MltG family.</text>
</comment>
<dbReference type="NCBIfam" id="TIGR00247">
    <property type="entry name" value="endolytic transglycosylase MltG"/>
    <property type="match status" value="1"/>
</dbReference>
<dbReference type="EC" id="4.2.2.29" evidence="7"/>
<evidence type="ECO:0000313" key="8">
    <source>
        <dbReference type="EMBL" id="BDG08126.1"/>
    </source>
</evidence>
<evidence type="ECO:0000313" key="9">
    <source>
        <dbReference type="Proteomes" id="UP001162734"/>
    </source>
</evidence>
<evidence type="ECO:0000256" key="5">
    <source>
        <dbReference type="ARBA" id="ARBA00023239"/>
    </source>
</evidence>
<keyword evidence="3 7" id="KW-1133">Transmembrane helix</keyword>
<gene>
    <name evidence="8" type="primary">yceG</name>
    <name evidence="7" type="synonym">mltG</name>
    <name evidence="8" type="ORF">AMPC_12390</name>
</gene>
<keyword evidence="9" id="KW-1185">Reference proteome</keyword>
<dbReference type="Gene3D" id="3.30.1490.480">
    <property type="entry name" value="Endolytic murein transglycosylase"/>
    <property type="match status" value="1"/>
</dbReference>
<keyword evidence="4 7" id="KW-0472">Membrane</keyword>
<evidence type="ECO:0000256" key="2">
    <source>
        <dbReference type="ARBA" id="ARBA00022692"/>
    </source>
</evidence>
<dbReference type="PANTHER" id="PTHR30518:SF2">
    <property type="entry name" value="ENDOLYTIC MUREIN TRANSGLYCOSYLASE"/>
    <property type="match status" value="1"/>
</dbReference>
<evidence type="ECO:0000256" key="3">
    <source>
        <dbReference type="ARBA" id="ARBA00022989"/>
    </source>
</evidence>
<reference evidence="9" key="1">
    <citation type="journal article" date="2022" name="Int. J. Syst. Evol. Microbiol.">
        <title>Anaeromyxobacter oryzae sp. nov., Anaeromyxobacter diazotrophicus sp. nov. and Anaeromyxobacter paludicola sp. nov., isolated from paddy soils.</title>
        <authorList>
            <person name="Itoh H."/>
            <person name="Xu Z."/>
            <person name="Mise K."/>
            <person name="Masuda Y."/>
            <person name="Ushijima N."/>
            <person name="Hayakawa C."/>
            <person name="Shiratori Y."/>
            <person name="Senoo K."/>
        </authorList>
    </citation>
    <scope>NUCLEOTIDE SEQUENCE [LARGE SCALE GENOMIC DNA]</scope>
    <source>
        <strain evidence="9">Red630</strain>
    </source>
</reference>
<dbReference type="HAMAP" id="MF_02065">
    <property type="entry name" value="MltG"/>
    <property type="match status" value="1"/>
</dbReference>
<dbReference type="CDD" id="cd08010">
    <property type="entry name" value="MltG_like"/>
    <property type="match status" value="1"/>
</dbReference>
<dbReference type="InterPro" id="IPR003770">
    <property type="entry name" value="MLTG-like"/>
</dbReference>
<dbReference type="Pfam" id="PF02618">
    <property type="entry name" value="YceG"/>
    <property type="match status" value="1"/>
</dbReference>
<keyword evidence="6 7" id="KW-0961">Cell wall biogenesis/degradation</keyword>
<dbReference type="Proteomes" id="UP001162734">
    <property type="component" value="Chromosome"/>
</dbReference>
<proteinExistence type="inferred from homology"/>
<keyword evidence="2 7" id="KW-0812">Transmembrane</keyword>
<evidence type="ECO:0000256" key="1">
    <source>
        <dbReference type="ARBA" id="ARBA00022475"/>
    </source>
</evidence>
<dbReference type="EMBL" id="AP025592">
    <property type="protein sequence ID" value="BDG08126.1"/>
    <property type="molecule type" value="Genomic_DNA"/>
</dbReference>
<keyword evidence="1 7" id="KW-1003">Cell membrane</keyword>
<evidence type="ECO:0000256" key="4">
    <source>
        <dbReference type="ARBA" id="ARBA00023136"/>
    </source>
</evidence>
<sequence>MRPLRALLLAGLAGAALLAGWLLYERAALLSFAATPFGSAEEKLVDVPAGSSAHAVVRILARSGVLSDERIAWRYVRWLKRDKRALRAGEYAFAGPLTPDQVLERVYRGEVKTYKFTVPEGLRMDEIAAIVEDAGLGKARDLLATMRDPAVARELGVPFPNLEGYLFPDTYAFTRNPKPRAVVDAMVARFRAALREAEAQRLPGVRLSEKEAVTLASIVEKETGRPEERPHISCVFHNRLRRGMRLQTDPTVMYATMLRRGGRWSQNITRADLLAAHPYNTYTSDGLPPGPIASPGEAALVAALHPSACDDLYFVSRNDGTHVFCPDLACHNAAVRKWQVEFFRRRAAHRPAGGGAE</sequence>
<comment type="function">
    <text evidence="7">Functions as a peptidoglycan terminase that cleaves nascent peptidoglycan strands endolytically to terminate their elongation.</text>
</comment>
<organism evidence="8 9">
    <name type="scientific">Anaeromyxobacter paludicola</name>
    <dbReference type="NCBI Taxonomy" id="2918171"/>
    <lineage>
        <taxon>Bacteria</taxon>
        <taxon>Pseudomonadati</taxon>
        <taxon>Myxococcota</taxon>
        <taxon>Myxococcia</taxon>
        <taxon>Myxococcales</taxon>
        <taxon>Cystobacterineae</taxon>
        <taxon>Anaeromyxobacteraceae</taxon>
        <taxon>Anaeromyxobacter</taxon>
    </lineage>
</organism>
<dbReference type="PANTHER" id="PTHR30518">
    <property type="entry name" value="ENDOLYTIC MUREIN TRANSGLYCOSYLASE"/>
    <property type="match status" value="1"/>
</dbReference>
<evidence type="ECO:0000256" key="6">
    <source>
        <dbReference type="ARBA" id="ARBA00023316"/>
    </source>
</evidence>
<evidence type="ECO:0000256" key="7">
    <source>
        <dbReference type="HAMAP-Rule" id="MF_02065"/>
    </source>
</evidence>
<name>A0ABM7X8G8_9BACT</name>
<accession>A0ABM7X8G8</accession>
<dbReference type="RefSeq" id="WP_248345314.1">
    <property type="nucleotide sequence ID" value="NZ_AP025592.1"/>
</dbReference>
<comment type="catalytic activity">
    <reaction evidence="7">
        <text>a peptidoglycan chain = a peptidoglycan chain with N-acetyl-1,6-anhydromuramyl-[peptide] at the reducing end + a peptidoglycan chain with N-acetylglucosamine at the non-reducing end.</text>
        <dbReference type="EC" id="4.2.2.29"/>
    </reaction>
</comment>
<dbReference type="Gene3D" id="3.30.160.60">
    <property type="entry name" value="Classic Zinc Finger"/>
    <property type="match status" value="1"/>
</dbReference>
<protein>
    <recommendedName>
        <fullName evidence="7">Endolytic murein transglycosylase</fullName>
        <ecNumber evidence="7">4.2.2.29</ecNumber>
    </recommendedName>
    <alternativeName>
        <fullName evidence="7">Peptidoglycan lytic transglycosylase</fullName>
    </alternativeName>
    <alternativeName>
        <fullName evidence="7">Peptidoglycan polymerization terminase</fullName>
    </alternativeName>
</protein>
<feature type="site" description="Important for catalytic activity" evidence="7">
    <location>
        <position position="222"/>
    </location>
</feature>
<dbReference type="GO" id="GO:0016829">
    <property type="term" value="F:lyase activity"/>
    <property type="evidence" value="ECO:0007669"/>
    <property type="project" value="UniProtKB-KW"/>
</dbReference>
<keyword evidence="5 7" id="KW-0456">Lyase</keyword>